<dbReference type="OrthoDB" id="9810794at2"/>
<accession>A0A5S9QZZ8</accession>
<dbReference type="GO" id="GO:0055085">
    <property type="term" value="P:transmembrane transport"/>
    <property type="evidence" value="ECO:0007669"/>
    <property type="project" value="InterPro"/>
</dbReference>
<dbReference type="Gene3D" id="1.10.3720.10">
    <property type="entry name" value="MetI-like"/>
    <property type="match status" value="1"/>
</dbReference>
<feature type="transmembrane region" description="Helical" evidence="8">
    <location>
        <begin position="214"/>
        <end position="234"/>
    </location>
</feature>
<evidence type="ECO:0000256" key="6">
    <source>
        <dbReference type="ARBA" id="ARBA00022989"/>
    </source>
</evidence>
<feature type="transmembrane region" description="Helical" evidence="8">
    <location>
        <begin position="79"/>
        <end position="104"/>
    </location>
</feature>
<dbReference type="RefSeq" id="WP_159231940.1">
    <property type="nucleotide sequence ID" value="NZ_CACSIP010000023.1"/>
</dbReference>
<evidence type="ECO:0000256" key="7">
    <source>
        <dbReference type="ARBA" id="ARBA00023136"/>
    </source>
</evidence>
<keyword evidence="5 8" id="KW-0812">Transmembrane</keyword>
<dbReference type="InterPro" id="IPR000515">
    <property type="entry name" value="MetI-like"/>
</dbReference>
<dbReference type="GO" id="GO:0005886">
    <property type="term" value="C:plasma membrane"/>
    <property type="evidence" value="ECO:0007669"/>
    <property type="project" value="UniProtKB-SubCell"/>
</dbReference>
<evidence type="ECO:0000313" key="10">
    <source>
        <dbReference type="EMBL" id="CAA0124800.1"/>
    </source>
</evidence>
<evidence type="ECO:0000259" key="9">
    <source>
        <dbReference type="PROSITE" id="PS50928"/>
    </source>
</evidence>
<dbReference type="PANTHER" id="PTHR42929">
    <property type="entry name" value="INNER MEMBRANE ABC TRANSPORTER PERMEASE PROTEIN YDCU-RELATED-RELATED"/>
    <property type="match status" value="1"/>
</dbReference>
<dbReference type="InterPro" id="IPR035906">
    <property type="entry name" value="MetI-like_sf"/>
</dbReference>
<dbReference type="CDD" id="cd06261">
    <property type="entry name" value="TM_PBP2"/>
    <property type="match status" value="1"/>
</dbReference>
<evidence type="ECO:0000256" key="3">
    <source>
        <dbReference type="ARBA" id="ARBA00022448"/>
    </source>
</evidence>
<evidence type="ECO:0000256" key="1">
    <source>
        <dbReference type="ARBA" id="ARBA00004651"/>
    </source>
</evidence>
<evidence type="ECO:0000256" key="5">
    <source>
        <dbReference type="ARBA" id="ARBA00022692"/>
    </source>
</evidence>
<comment type="similarity">
    <text evidence="2">Belongs to the binding-protein-dependent transport system permease family. CysTW subfamily.</text>
</comment>
<dbReference type="PROSITE" id="PS50928">
    <property type="entry name" value="ABC_TM1"/>
    <property type="match status" value="1"/>
</dbReference>
<dbReference type="PANTHER" id="PTHR42929:SF1">
    <property type="entry name" value="INNER MEMBRANE ABC TRANSPORTER PERMEASE PROTEIN YDCU-RELATED"/>
    <property type="match status" value="1"/>
</dbReference>
<keyword evidence="11" id="KW-1185">Reference proteome</keyword>
<dbReference type="Pfam" id="PF00528">
    <property type="entry name" value="BPD_transp_1"/>
    <property type="match status" value="1"/>
</dbReference>
<evidence type="ECO:0000256" key="8">
    <source>
        <dbReference type="RuleBase" id="RU363032"/>
    </source>
</evidence>
<keyword evidence="6 8" id="KW-1133">Transmembrane helix</keyword>
<evidence type="ECO:0000256" key="2">
    <source>
        <dbReference type="ARBA" id="ARBA00007069"/>
    </source>
</evidence>
<keyword evidence="7 8" id="KW-0472">Membrane</keyword>
<dbReference type="AlphaFoldDB" id="A0A5S9QZZ8"/>
<name>A0A5S9QZZ8_MYCVN</name>
<dbReference type="SUPFAM" id="SSF161098">
    <property type="entry name" value="MetI-like"/>
    <property type="match status" value="1"/>
</dbReference>
<keyword evidence="4" id="KW-1003">Cell membrane</keyword>
<keyword evidence="3 8" id="KW-0813">Transport</keyword>
<feature type="transmembrane region" description="Helical" evidence="8">
    <location>
        <begin position="167"/>
        <end position="188"/>
    </location>
</feature>
<dbReference type="Proteomes" id="UP000430146">
    <property type="component" value="Unassembled WGS sequence"/>
</dbReference>
<feature type="domain" description="ABC transmembrane type-1" evidence="9">
    <location>
        <begin position="80"/>
        <end position="287"/>
    </location>
</feature>
<proteinExistence type="inferred from homology"/>
<gene>
    <name evidence="10" type="primary">potB_1</name>
    <name evidence="10" type="ORF">AELLOGFF_01144</name>
</gene>
<reference evidence="10 11" key="1">
    <citation type="submission" date="2019-11" db="EMBL/GenBank/DDBJ databases">
        <authorList>
            <person name="Holert J."/>
        </authorList>
    </citation>
    <scope>NUCLEOTIDE SEQUENCE [LARGE SCALE GENOMIC DNA]</scope>
    <source>
        <strain evidence="10">BC8_1</strain>
    </source>
</reference>
<protein>
    <submittedName>
        <fullName evidence="10">Spermidine/putrescine transport system permease protein PotB</fullName>
    </submittedName>
</protein>
<comment type="subcellular location">
    <subcellularLocation>
        <location evidence="1 8">Cell membrane</location>
        <topology evidence="1 8">Multi-pass membrane protein</topology>
    </subcellularLocation>
</comment>
<evidence type="ECO:0000256" key="4">
    <source>
        <dbReference type="ARBA" id="ARBA00022475"/>
    </source>
</evidence>
<organism evidence="10 11">
    <name type="scientific">Mycolicibacterium vanbaalenii</name>
    <name type="common">Mycobacterium vanbaalenii</name>
    <dbReference type="NCBI Taxonomy" id="110539"/>
    <lineage>
        <taxon>Bacteria</taxon>
        <taxon>Bacillati</taxon>
        <taxon>Actinomycetota</taxon>
        <taxon>Actinomycetes</taxon>
        <taxon>Mycobacteriales</taxon>
        <taxon>Mycobacteriaceae</taxon>
        <taxon>Mycolicibacterium</taxon>
    </lineage>
</organism>
<dbReference type="EMBL" id="CACSIP010000023">
    <property type="protein sequence ID" value="CAA0124800.1"/>
    <property type="molecule type" value="Genomic_DNA"/>
</dbReference>
<feature type="transmembrane region" description="Helical" evidence="8">
    <location>
        <begin position="25"/>
        <end position="49"/>
    </location>
</feature>
<evidence type="ECO:0000313" key="11">
    <source>
        <dbReference type="Proteomes" id="UP000430146"/>
    </source>
</evidence>
<feature type="transmembrane region" description="Helical" evidence="8">
    <location>
        <begin position="271"/>
        <end position="291"/>
    </location>
</feature>
<sequence length="298" mass="32367">MTAVHEIATAVEAGTKRRRRTWLPFGYLSVPMTVLVLLVFVPTIILFLISLGMKVGRGQNVWSLDAYASILTDPLYHKVALTTVFIATCAMIVQLVIGVPLAYVMAFKSGRLEVPLLLGLVLLDQLNPVIRVYAWRMLLGRNGIINGFLQAIGVINNPIDWLLFNEVTVVIVLSTSWITYTVIPLYAAMKAIDTRLFQAAADLGAGWLVMTRRILLPLAAPGIFMAVLLVYIPLFTDFATPTLVGGTSGYMLGQAVNDLILEQGDLARGAALSNLMLLAAGVVAAIAFRLAKINKLEA</sequence>